<dbReference type="InterPro" id="IPR037171">
    <property type="entry name" value="NagB/RpiA_transferase-like"/>
</dbReference>
<dbReference type="InterPro" id="IPR004165">
    <property type="entry name" value="CoA_trans_fam_I"/>
</dbReference>
<dbReference type="Gene3D" id="3.40.1080.10">
    <property type="entry name" value="Glutaconate Coenzyme A-transferase"/>
    <property type="match status" value="1"/>
</dbReference>
<accession>A0ABQ1QM48</accession>
<reference evidence="3" key="1">
    <citation type="journal article" date="2019" name="Int. J. Syst. Evol. Microbiol.">
        <title>The Global Catalogue of Microorganisms (GCM) 10K type strain sequencing project: providing services to taxonomists for standard genome sequencing and annotation.</title>
        <authorList>
            <consortium name="The Broad Institute Genomics Platform"/>
            <consortium name="The Broad Institute Genome Sequencing Center for Infectious Disease"/>
            <person name="Wu L."/>
            <person name="Ma J."/>
        </authorList>
    </citation>
    <scope>NUCLEOTIDE SEQUENCE [LARGE SCALE GENOMIC DNA]</scope>
    <source>
        <strain evidence="3">CGMCC 1.12922</strain>
    </source>
</reference>
<name>A0ABQ1QM48_9RHOB</name>
<dbReference type="PANTHER" id="PTHR13707:SF60">
    <property type="entry name" value="ACETATE COA-TRANSFERASE SUBUNIT ALPHA"/>
    <property type="match status" value="1"/>
</dbReference>
<dbReference type="PANTHER" id="PTHR13707">
    <property type="entry name" value="KETOACID-COENZYME A TRANSFERASE"/>
    <property type="match status" value="1"/>
</dbReference>
<dbReference type="InterPro" id="IPR012792">
    <property type="entry name" value="3-oxoacid_CoA-transf_A"/>
</dbReference>
<protein>
    <submittedName>
        <fullName evidence="2">Acetyl-CoA--acetoacetyl-CoA transferase subunit alpha</fullName>
    </submittedName>
</protein>
<dbReference type="GO" id="GO:0016740">
    <property type="term" value="F:transferase activity"/>
    <property type="evidence" value="ECO:0007669"/>
    <property type="project" value="UniProtKB-KW"/>
</dbReference>
<dbReference type="Proteomes" id="UP000617355">
    <property type="component" value="Unassembled WGS sequence"/>
</dbReference>
<evidence type="ECO:0000313" key="3">
    <source>
        <dbReference type="Proteomes" id="UP000617355"/>
    </source>
</evidence>
<evidence type="ECO:0000256" key="1">
    <source>
        <dbReference type="ARBA" id="ARBA00022679"/>
    </source>
</evidence>
<dbReference type="RefSeq" id="WP_188526835.1">
    <property type="nucleotide sequence ID" value="NZ_BMGI01000002.1"/>
</dbReference>
<proteinExistence type="predicted"/>
<dbReference type="SUPFAM" id="SSF100950">
    <property type="entry name" value="NagB/RpiA/CoA transferase-like"/>
    <property type="match status" value="1"/>
</dbReference>
<dbReference type="NCBIfam" id="TIGR02429">
    <property type="entry name" value="pcaI_scoA_fam"/>
    <property type="match status" value="1"/>
</dbReference>
<keyword evidence="1 2" id="KW-0808">Transferase</keyword>
<evidence type="ECO:0000313" key="2">
    <source>
        <dbReference type="EMBL" id="GGD30412.1"/>
    </source>
</evidence>
<keyword evidence="3" id="KW-1185">Reference proteome</keyword>
<dbReference type="EMBL" id="BMGI01000002">
    <property type="protein sequence ID" value="GGD30412.1"/>
    <property type="molecule type" value="Genomic_DNA"/>
</dbReference>
<dbReference type="SMART" id="SM00882">
    <property type="entry name" value="CoA_trans"/>
    <property type="match status" value="1"/>
</dbReference>
<organism evidence="2 3">
    <name type="scientific">Sinisalibacter lacisalsi</name>
    <dbReference type="NCBI Taxonomy" id="1526570"/>
    <lineage>
        <taxon>Bacteria</taxon>
        <taxon>Pseudomonadati</taxon>
        <taxon>Pseudomonadota</taxon>
        <taxon>Alphaproteobacteria</taxon>
        <taxon>Rhodobacterales</taxon>
        <taxon>Roseobacteraceae</taxon>
        <taxon>Sinisalibacter</taxon>
    </lineage>
</organism>
<gene>
    <name evidence="2" type="primary">pcaI</name>
    <name evidence="2" type="ORF">GCM10011358_13060</name>
</gene>
<comment type="caution">
    <text evidence="2">The sequence shown here is derived from an EMBL/GenBank/DDBJ whole genome shotgun (WGS) entry which is preliminary data.</text>
</comment>
<sequence length="232" mass="24685">MRLPDKTCAIEDAIARIPEGATVMVGGFGVPGTPFTLIRELVRQGQRNLTIIKNDANEKGMGIDHLIANGQVARLITTHIGLNPRAIEMLNAGHLAVEFNAQGILAERVRAGGAGLKAIVTDIGLDTELAHGKPRIEIGGQPAMVETALRADAALIHAHRADVFGNLDYVATARNFNPLMAMASDLVIAEAEAVMPLGDLAADEVHTPGPFVDHVVGLTEISEEYQVVRRQA</sequence>
<dbReference type="Pfam" id="PF01144">
    <property type="entry name" value="CoA_trans"/>
    <property type="match status" value="1"/>
</dbReference>